<gene>
    <name evidence="2" type="ORF">A2310_08605</name>
</gene>
<name>A0A1F4SVK4_UNCSA</name>
<dbReference type="SUPFAM" id="SSF88723">
    <property type="entry name" value="PIN domain-like"/>
    <property type="match status" value="1"/>
</dbReference>
<dbReference type="Proteomes" id="UP000178417">
    <property type="component" value="Unassembled WGS sequence"/>
</dbReference>
<feature type="domain" description="PIN" evidence="1">
    <location>
        <begin position="28"/>
        <end position="117"/>
    </location>
</feature>
<dbReference type="PANTHER" id="PTHR38826:SF5">
    <property type="entry name" value="RIBONUCLEASE VAPC13"/>
    <property type="match status" value="1"/>
</dbReference>
<dbReference type="STRING" id="1802579.A2310_08605"/>
<dbReference type="InterPro" id="IPR052106">
    <property type="entry name" value="PINc/VapC_TA"/>
</dbReference>
<sequence>MYAHGKPNKYKNACLEIMHLISIDKIFGIINAEVLQEIFYKYFSIGQTKIGIEMARNALDIIHMVWPIEKDDLEITLQLFKEYNFLNPRDSIHIASMIKNNVKEMISADRHFDKIEKVSRIDPLDFQY</sequence>
<evidence type="ECO:0000313" key="3">
    <source>
        <dbReference type="Proteomes" id="UP000178417"/>
    </source>
</evidence>
<accession>A0A1F4SVK4</accession>
<dbReference type="EMBL" id="MEUB01000009">
    <property type="protein sequence ID" value="OGC24462.1"/>
    <property type="molecule type" value="Genomic_DNA"/>
</dbReference>
<dbReference type="Pfam" id="PF01850">
    <property type="entry name" value="PIN"/>
    <property type="match status" value="1"/>
</dbReference>
<proteinExistence type="predicted"/>
<evidence type="ECO:0000313" key="2">
    <source>
        <dbReference type="EMBL" id="OGC24462.1"/>
    </source>
</evidence>
<dbReference type="InterPro" id="IPR002716">
    <property type="entry name" value="PIN_dom"/>
</dbReference>
<dbReference type="Gene3D" id="3.40.50.1010">
    <property type="entry name" value="5'-nuclease"/>
    <property type="match status" value="1"/>
</dbReference>
<comment type="caution">
    <text evidence="2">The sequence shown here is derived from an EMBL/GenBank/DDBJ whole genome shotgun (WGS) entry which is preliminary data.</text>
</comment>
<evidence type="ECO:0000259" key="1">
    <source>
        <dbReference type="Pfam" id="PF01850"/>
    </source>
</evidence>
<dbReference type="PANTHER" id="PTHR38826">
    <property type="entry name" value="RIBONUCLEASE VAPC13"/>
    <property type="match status" value="1"/>
</dbReference>
<reference evidence="2 3" key="1">
    <citation type="journal article" date="2016" name="Nat. Commun.">
        <title>Thousands of microbial genomes shed light on interconnected biogeochemical processes in an aquifer system.</title>
        <authorList>
            <person name="Anantharaman K."/>
            <person name="Brown C.T."/>
            <person name="Hug L.A."/>
            <person name="Sharon I."/>
            <person name="Castelle C.J."/>
            <person name="Probst A.J."/>
            <person name="Thomas B.C."/>
            <person name="Singh A."/>
            <person name="Wilkins M.J."/>
            <person name="Karaoz U."/>
            <person name="Brodie E.L."/>
            <person name="Williams K.H."/>
            <person name="Hubbard S.S."/>
            <person name="Banfield J.F."/>
        </authorList>
    </citation>
    <scope>NUCLEOTIDE SEQUENCE [LARGE SCALE GENOMIC DNA]</scope>
</reference>
<dbReference type="AlphaFoldDB" id="A0A1F4SVK4"/>
<protein>
    <recommendedName>
        <fullName evidence="1">PIN domain-containing protein</fullName>
    </recommendedName>
</protein>
<organism evidence="2 3">
    <name type="scientific">candidate division WOR-1 bacterium RIFOXYB2_FULL_37_13</name>
    <dbReference type="NCBI Taxonomy" id="1802579"/>
    <lineage>
        <taxon>Bacteria</taxon>
        <taxon>Bacillati</taxon>
        <taxon>Saganbacteria</taxon>
    </lineage>
</organism>
<dbReference type="InterPro" id="IPR029060">
    <property type="entry name" value="PIN-like_dom_sf"/>
</dbReference>